<dbReference type="Pfam" id="PF00501">
    <property type="entry name" value="AMP-binding"/>
    <property type="match status" value="1"/>
</dbReference>
<dbReference type="GO" id="GO:0031956">
    <property type="term" value="F:medium-chain fatty acid-CoA ligase activity"/>
    <property type="evidence" value="ECO:0007669"/>
    <property type="project" value="TreeGrafter"/>
</dbReference>
<feature type="domain" description="AMP-binding enzyme C-terminal" evidence="4">
    <location>
        <begin position="484"/>
        <end position="559"/>
    </location>
</feature>
<dbReference type="Gene3D" id="3.40.50.12780">
    <property type="entry name" value="N-terminal domain of ligase-like"/>
    <property type="match status" value="1"/>
</dbReference>
<comment type="caution">
    <text evidence="5">The sequence shown here is derived from an EMBL/GenBank/DDBJ whole genome shotgun (WGS) entry which is preliminary data.</text>
</comment>
<dbReference type="InterPro" id="IPR042099">
    <property type="entry name" value="ANL_N_sf"/>
</dbReference>
<dbReference type="NCBIfam" id="NF005714">
    <property type="entry name" value="PRK07529.1"/>
    <property type="match status" value="1"/>
</dbReference>
<dbReference type="PROSITE" id="PS00455">
    <property type="entry name" value="AMP_BINDING"/>
    <property type="match status" value="1"/>
</dbReference>
<dbReference type="InterPro" id="IPR025110">
    <property type="entry name" value="AMP-bd_C"/>
</dbReference>
<evidence type="ECO:0000256" key="2">
    <source>
        <dbReference type="ARBA" id="ARBA00022598"/>
    </source>
</evidence>
<dbReference type="InterPro" id="IPR020845">
    <property type="entry name" value="AMP-binding_CS"/>
</dbReference>
<gene>
    <name evidence="5" type="ORF">FPZ12_016495</name>
</gene>
<dbReference type="EMBL" id="VMNW02000020">
    <property type="protein sequence ID" value="KAA9160743.1"/>
    <property type="molecule type" value="Genomic_DNA"/>
</dbReference>
<sequence length="627" mass="66018">MTNLLWPYYAAPADLATIEAIPLAERGLPATTYDVLHRAATTWPERPALSVLPDATGWQEPATRTFGQLLDDVNRVANLLHHLGVGRRDAVGLLAPNCAELITALLAAQTAGIAAPINPGLAAEQVGQLLRRSGARALVVAGPELDAASWEAGERLAREGAVDTLLVLQPTGATGPAPALPQIDGVTLGYLAELAADQPSAQLLAPAPQASDLAAIFRTGGTTGTPKLAAHTHANEVTDAWMIAAITLLDTESVIFAALPLFHVNALVVTLLAPLLRGQHVVWAGPLGYREPALHAHFWRIVAHYRVASMSAVPTVYAALAQVPVDADISSMRFAMVGASALPPAVREAFEDHTGIPLVEGYGLTEATCASARSFPDTPRPGSVGQRLPYQHAKAVRMDADGTWHDLAPDEIGVLVISGPTVFPGYVVGHDHHGPMLDGHGTLRDSWLDTGDLARVDEDGFIHLTGRAKDLIIRGGHNIDPVTIEDALLAHPAVTAAAAVGRPDHRSGEVPVAYVVLAPGTPATGDDLAQWAAGQVAERAAAPKAVHILDALPVTDVGKPYKLALRADATRRALADDLAHLPVTVEATVQNGSITVTVRTPGDIDENAVRKSLDNYSIPWRLIRNTP</sequence>
<evidence type="ECO:0000256" key="1">
    <source>
        <dbReference type="ARBA" id="ARBA00006432"/>
    </source>
</evidence>
<evidence type="ECO:0000313" key="5">
    <source>
        <dbReference type="EMBL" id="KAA9160743.1"/>
    </source>
</evidence>
<dbReference type="Pfam" id="PF13193">
    <property type="entry name" value="AMP-binding_C"/>
    <property type="match status" value="1"/>
</dbReference>
<evidence type="ECO:0000259" key="3">
    <source>
        <dbReference type="Pfam" id="PF00501"/>
    </source>
</evidence>
<dbReference type="PANTHER" id="PTHR43201:SF5">
    <property type="entry name" value="MEDIUM-CHAIN ACYL-COA LIGASE ACSF2, MITOCHONDRIAL"/>
    <property type="match status" value="1"/>
</dbReference>
<feature type="domain" description="AMP-dependent synthetase/ligase" evidence="3">
    <location>
        <begin position="37"/>
        <end position="426"/>
    </location>
</feature>
<dbReference type="PANTHER" id="PTHR43201">
    <property type="entry name" value="ACYL-COA SYNTHETASE"/>
    <property type="match status" value="1"/>
</dbReference>
<dbReference type="SUPFAM" id="SSF56801">
    <property type="entry name" value="Acetyl-CoA synthetase-like"/>
    <property type="match status" value="1"/>
</dbReference>
<protein>
    <submittedName>
        <fullName evidence="5">Acyl-CoA synthetase</fullName>
    </submittedName>
</protein>
<organism evidence="5 6">
    <name type="scientific">Amycolatopsis acidicola</name>
    <dbReference type="NCBI Taxonomy" id="2596893"/>
    <lineage>
        <taxon>Bacteria</taxon>
        <taxon>Bacillati</taxon>
        <taxon>Actinomycetota</taxon>
        <taxon>Actinomycetes</taxon>
        <taxon>Pseudonocardiales</taxon>
        <taxon>Pseudonocardiaceae</taxon>
        <taxon>Amycolatopsis</taxon>
    </lineage>
</organism>
<dbReference type="GO" id="GO:0006631">
    <property type="term" value="P:fatty acid metabolic process"/>
    <property type="evidence" value="ECO:0007669"/>
    <property type="project" value="TreeGrafter"/>
</dbReference>
<proteinExistence type="inferred from homology"/>
<comment type="similarity">
    <text evidence="1">Belongs to the ATP-dependent AMP-binding enzyme family.</text>
</comment>
<evidence type="ECO:0000259" key="4">
    <source>
        <dbReference type="Pfam" id="PF13193"/>
    </source>
</evidence>
<keyword evidence="6" id="KW-1185">Reference proteome</keyword>
<dbReference type="AlphaFoldDB" id="A0A5N0V6E1"/>
<dbReference type="InterPro" id="IPR045851">
    <property type="entry name" value="AMP-bd_C_sf"/>
</dbReference>
<accession>A0A5N0V6E1</accession>
<dbReference type="InterPro" id="IPR000873">
    <property type="entry name" value="AMP-dep_synth/lig_dom"/>
</dbReference>
<evidence type="ECO:0000313" key="6">
    <source>
        <dbReference type="Proteomes" id="UP000319769"/>
    </source>
</evidence>
<dbReference type="Proteomes" id="UP000319769">
    <property type="component" value="Unassembled WGS sequence"/>
</dbReference>
<dbReference type="RefSeq" id="WP_144748094.1">
    <property type="nucleotide sequence ID" value="NZ_VMNW02000020.1"/>
</dbReference>
<reference evidence="5" key="1">
    <citation type="submission" date="2019-09" db="EMBL/GenBank/DDBJ databases">
        <authorList>
            <person name="Teo W.F.A."/>
            <person name="Duangmal K."/>
        </authorList>
    </citation>
    <scope>NUCLEOTIDE SEQUENCE [LARGE SCALE GENOMIC DNA]</scope>
    <source>
        <strain evidence="5">K81G1</strain>
    </source>
</reference>
<keyword evidence="2" id="KW-0436">Ligase</keyword>
<dbReference type="Gene3D" id="3.30.300.30">
    <property type="match status" value="1"/>
</dbReference>
<dbReference type="OrthoDB" id="9803968at2"/>
<name>A0A5N0V6E1_9PSEU</name>